<dbReference type="EMBL" id="FUXB01000009">
    <property type="protein sequence ID" value="SJZ97037.1"/>
    <property type="molecule type" value="Genomic_DNA"/>
</dbReference>
<proteinExistence type="predicted"/>
<name>A0A1T4Q0H8_VIBCI</name>
<gene>
    <name evidence="1" type="ORF">SAMN02745782_01930</name>
</gene>
<dbReference type="STRING" id="1123491.SAMN02745782_01930"/>
<dbReference type="GO" id="GO:0045892">
    <property type="term" value="P:negative regulation of DNA-templated transcription"/>
    <property type="evidence" value="ECO:0007669"/>
    <property type="project" value="TreeGrafter"/>
</dbReference>
<dbReference type="InterPro" id="IPR007761">
    <property type="entry name" value="MtlR-like"/>
</dbReference>
<dbReference type="NCBIfam" id="NF008234">
    <property type="entry name" value="PRK11001.1"/>
    <property type="match status" value="1"/>
</dbReference>
<dbReference type="SUPFAM" id="SSF158668">
    <property type="entry name" value="MtlR-like"/>
    <property type="match status" value="1"/>
</dbReference>
<evidence type="ECO:0000313" key="1">
    <source>
        <dbReference type="EMBL" id="SJZ97037.1"/>
    </source>
</evidence>
<accession>A0A1T4Q0H8</accession>
<organism evidence="1 2">
    <name type="scientific">Vibrio cincinnatiensis DSM 19608</name>
    <dbReference type="NCBI Taxonomy" id="1123491"/>
    <lineage>
        <taxon>Bacteria</taxon>
        <taxon>Pseudomonadati</taxon>
        <taxon>Pseudomonadota</taxon>
        <taxon>Gammaproteobacteria</taxon>
        <taxon>Vibrionales</taxon>
        <taxon>Vibrionaceae</taxon>
        <taxon>Vibrio</taxon>
    </lineage>
</organism>
<reference evidence="2" key="1">
    <citation type="submission" date="2017-02" db="EMBL/GenBank/DDBJ databases">
        <authorList>
            <person name="Varghese N."/>
            <person name="Submissions S."/>
        </authorList>
    </citation>
    <scope>NUCLEOTIDE SEQUENCE [LARGE SCALE GENOMIC DNA]</scope>
    <source>
        <strain evidence="2">DSM 19608</strain>
    </source>
</reference>
<dbReference type="Gene3D" id="1.20.120.330">
    <property type="entry name" value="Nucleotidyltransferases domain 2"/>
    <property type="match status" value="1"/>
</dbReference>
<dbReference type="PANTHER" id="PTHR37941">
    <property type="entry name" value="FUMARASE E-RELATED"/>
    <property type="match status" value="1"/>
</dbReference>
<sequence length="192" mass="21616">MGSVPASHHKLKLDQYMAEKINETDILERLNEAPSVRGFFITTVEVLAQAIDTLMQRIFRKDNFAVQSVVGPLLDDTGPLGNLSVRLKLLYGLGVIADDVYHDIETIIKLRNQLNSDGTEYVFTDPKIIAAIEVLNLVQKMGLLPVNNIEPDGDIDLEFYHLQLQRQQQIIRSGLSLTIIEICNELNKESPF</sequence>
<dbReference type="Pfam" id="PF05068">
    <property type="entry name" value="MtlR"/>
    <property type="match status" value="1"/>
</dbReference>
<keyword evidence="2" id="KW-1185">Reference proteome</keyword>
<dbReference type="InterPro" id="IPR038026">
    <property type="entry name" value="MtlR-like_sf"/>
</dbReference>
<dbReference type="AlphaFoldDB" id="A0A1T4Q0H8"/>
<protein>
    <submittedName>
        <fullName evidence="1">Mannitol operon repressor</fullName>
    </submittedName>
</protein>
<evidence type="ECO:0000313" key="2">
    <source>
        <dbReference type="Proteomes" id="UP000190834"/>
    </source>
</evidence>
<dbReference type="PANTHER" id="PTHR37941:SF1">
    <property type="entry name" value="FUMARASE E-RELATED"/>
    <property type="match status" value="1"/>
</dbReference>
<dbReference type="Proteomes" id="UP000190834">
    <property type="component" value="Unassembled WGS sequence"/>
</dbReference>